<dbReference type="GO" id="GO:0071542">
    <property type="term" value="P:dopaminergic neuron differentiation"/>
    <property type="evidence" value="ECO:0007669"/>
    <property type="project" value="TreeGrafter"/>
</dbReference>
<dbReference type="PRINTS" id="PR00047">
    <property type="entry name" value="STROIDFINGER"/>
</dbReference>
<keyword evidence="8 9" id="KW-0539">Nucleus</keyword>
<dbReference type="GO" id="GO:0000981">
    <property type="term" value="F:DNA-binding transcription factor activity, RNA polymerase II-specific"/>
    <property type="evidence" value="ECO:0007669"/>
    <property type="project" value="TreeGrafter"/>
</dbReference>
<reference evidence="12" key="2">
    <citation type="submission" date="2025-08" db="UniProtKB">
        <authorList>
            <consortium name="Ensembl"/>
        </authorList>
    </citation>
    <scope>IDENTIFICATION</scope>
</reference>
<keyword evidence="4 9" id="KW-0805">Transcription regulation</keyword>
<dbReference type="InterPro" id="IPR001628">
    <property type="entry name" value="Znf_hrmn_rcpt"/>
</dbReference>
<organism evidence="12 13">
    <name type="scientific">Gouania willdenowi</name>
    <name type="common">Blunt-snouted clingfish</name>
    <name type="synonym">Lepadogaster willdenowi</name>
    <dbReference type="NCBI Taxonomy" id="441366"/>
    <lineage>
        <taxon>Eukaryota</taxon>
        <taxon>Metazoa</taxon>
        <taxon>Chordata</taxon>
        <taxon>Craniata</taxon>
        <taxon>Vertebrata</taxon>
        <taxon>Euteleostomi</taxon>
        <taxon>Actinopterygii</taxon>
        <taxon>Neopterygii</taxon>
        <taxon>Teleostei</taxon>
        <taxon>Neoteleostei</taxon>
        <taxon>Acanthomorphata</taxon>
        <taxon>Ovalentaria</taxon>
        <taxon>Blenniimorphae</taxon>
        <taxon>Blenniiformes</taxon>
        <taxon>Gobiesocoidei</taxon>
        <taxon>Gobiesocidae</taxon>
        <taxon>Gobiesocinae</taxon>
        <taxon>Gouania</taxon>
    </lineage>
</organism>
<dbReference type="GO" id="GO:0021953">
    <property type="term" value="P:central nervous system neuron differentiation"/>
    <property type="evidence" value="ECO:0007669"/>
    <property type="project" value="TreeGrafter"/>
</dbReference>
<dbReference type="SMART" id="SM00430">
    <property type="entry name" value="HOLI"/>
    <property type="match status" value="1"/>
</dbReference>
<evidence type="ECO:0000259" key="10">
    <source>
        <dbReference type="PROSITE" id="PS51030"/>
    </source>
</evidence>
<keyword evidence="5 9" id="KW-0238">DNA-binding</keyword>
<dbReference type="FunFam" id="3.30.50.10:FF:000116">
    <property type="entry name" value="Nuclear receptor subfamily 4, group A, member 1"/>
    <property type="match status" value="1"/>
</dbReference>
<dbReference type="Proteomes" id="UP000694680">
    <property type="component" value="Chromosome 2"/>
</dbReference>
<dbReference type="InterPro" id="IPR001723">
    <property type="entry name" value="Nuclear_hrmn_rcpt"/>
</dbReference>
<evidence type="ECO:0000256" key="3">
    <source>
        <dbReference type="ARBA" id="ARBA00022833"/>
    </source>
</evidence>
<keyword evidence="2 9" id="KW-0863">Zinc-finger</keyword>
<evidence type="ECO:0000313" key="12">
    <source>
        <dbReference type="Ensembl" id="ENSGWIP00000006773.1"/>
    </source>
</evidence>
<keyword evidence="3 9" id="KW-0862">Zinc</keyword>
<dbReference type="Pfam" id="PF00105">
    <property type="entry name" value="zf-C4"/>
    <property type="match status" value="1"/>
</dbReference>
<dbReference type="SMART" id="SM00399">
    <property type="entry name" value="ZnF_C4"/>
    <property type="match status" value="1"/>
</dbReference>
<dbReference type="InterPro" id="IPR035500">
    <property type="entry name" value="NHR-like_dom_sf"/>
</dbReference>
<dbReference type="PROSITE" id="PS51030">
    <property type="entry name" value="NUCLEAR_REC_DBD_2"/>
    <property type="match status" value="1"/>
</dbReference>
<dbReference type="Pfam" id="PF00104">
    <property type="entry name" value="Hormone_recep"/>
    <property type="match status" value="1"/>
</dbReference>
<name>A0A8C5DKM0_GOUWI</name>
<proteinExistence type="inferred from homology"/>
<keyword evidence="6 9" id="KW-0804">Transcription</keyword>
<dbReference type="PANTHER" id="PTHR24085">
    <property type="entry name" value="NUCLEAR HORMONE RECEPTOR"/>
    <property type="match status" value="1"/>
</dbReference>
<dbReference type="GO" id="GO:0000978">
    <property type="term" value="F:RNA polymerase II cis-regulatory region sequence-specific DNA binding"/>
    <property type="evidence" value="ECO:0007669"/>
    <property type="project" value="TreeGrafter"/>
</dbReference>
<comment type="similarity">
    <text evidence="9">Belongs to the nuclear hormone receptor family.</text>
</comment>
<evidence type="ECO:0000259" key="11">
    <source>
        <dbReference type="PROSITE" id="PS51843"/>
    </source>
</evidence>
<dbReference type="GO" id="GO:0005634">
    <property type="term" value="C:nucleus"/>
    <property type="evidence" value="ECO:0007669"/>
    <property type="project" value="UniProtKB-SubCell"/>
</dbReference>
<comment type="subcellular location">
    <subcellularLocation>
        <location evidence="9">Nucleus</location>
    </subcellularLocation>
</comment>
<accession>A0A8C5DKM0</accession>
<gene>
    <name evidence="12" type="primary">LOC114475909</name>
</gene>
<dbReference type="AlphaFoldDB" id="A0A8C5DKM0"/>
<sequence length="463" mass="52276">MPCIPYSASFQRSGSSLHGSGSPPPQRSGSWDLLTPEFVKFSMELVNPPVEAFSSGYDVKPSCAFTLEDTHLPLHAEELRSCPCSVYYYHHRHHHHHHPIPTCTGRSGARSRFAVLSLKHAQVCTWDVSVSVDTRGLQSGVCAVCGDNAACQHYGVRTCEGCKGFFKRSVQKNSQYVCLSMKCCPVDKRRRNRCQFCRFQKCLSVGMDREGVRTDSLKGRRGRLPSNQRAPSDSWLLSSLIRAHVESNQQPSRLDYCKEQTVSPVNDIQQVCEFYQLLTRSMEVIRGWSNNVPGFSALSQHDQELLFYSAFLELFVLRLEHRSGPVEELLVFCDGSVWSRRQCLRGFGGEWIDAIVAFSSELQRMKLDVSTFSVLCTLVLVTERPGLKEPQRVKELQRLTGPGLTGPGLTARWSNRATEINKTLSDLRTLCIQGLQRIFYLKLEDLMTPPAVIDKLFMDTLPF</sequence>
<evidence type="ECO:0000256" key="1">
    <source>
        <dbReference type="ARBA" id="ARBA00022723"/>
    </source>
</evidence>
<reference evidence="12" key="1">
    <citation type="submission" date="2020-06" db="EMBL/GenBank/DDBJ databases">
        <authorList>
            <consortium name="Wellcome Sanger Institute Data Sharing"/>
        </authorList>
    </citation>
    <scope>NUCLEOTIDE SEQUENCE [LARGE SCALE GENOMIC DNA]</scope>
</reference>
<evidence type="ECO:0000256" key="6">
    <source>
        <dbReference type="ARBA" id="ARBA00023163"/>
    </source>
</evidence>
<dbReference type="GO" id="GO:0071376">
    <property type="term" value="P:cellular response to corticotropin-releasing hormone stimulus"/>
    <property type="evidence" value="ECO:0007669"/>
    <property type="project" value="TreeGrafter"/>
</dbReference>
<dbReference type="Gene3D" id="1.10.565.10">
    <property type="entry name" value="Retinoid X Receptor"/>
    <property type="match status" value="1"/>
</dbReference>
<dbReference type="PROSITE" id="PS51843">
    <property type="entry name" value="NR_LBD"/>
    <property type="match status" value="1"/>
</dbReference>
<evidence type="ECO:0000256" key="9">
    <source>
        <dbReference type="RuleBase" id="RU004334"/>
    </source>
</evidence>
<evidence type="ECO:0000313" key="13">
    <source>
        <dbReference type="Proteomes" id="UP000694680"/>
    </source>
</evidence>
<feature type="domain" description="NR LBD" evidence="11">
    <location>
        <begin position="232"/>
        <end position="460"/>
    </location>
</feature>
<dbReference type="GO" id="GO:0035259">
    <property type="term" value="F:nuclear glucocorticoid receptor binding"/>
    <property type="evidence" value="ECO:0007669"/>
    <property type="project" value="TreeGrafter"/>
</dbReference>
<dbReference type="GO" id="GO:0008270">
    <property type="term" value="F:zinc ion binding"/>
    <property type="evidence" value="ECO:0007669"/>
    <property type="project" value="UniProtKB-KW"/>
</dbReference>
<dbReference type="PROSITE" id="PS00031">
    <property type="entry name" value="NUCLEAR_REC_DBD_1"/>
    <property type="match status" value="1"/>
</dbReference>
<evidence type="ECO:0000256" key="2">
    <source>
        <dbReference type="ARBA" id="ARBA00022771"/>
    </source>
</evidence>
<dbReference type="SUPFAM" id="SSF57716">
    <property type="entry name" value="Glucocorticoid receptor-like (DNA-binding domain)"/>
    <property type="match status" value="1"/>
</dbReference>
<keyword evidence="1 9" id="KW-0479">Metal-binding</keyword>
<dbReference type="SUPFAM" id="SSF48508">
    <property type="entry name" value="Nuclear receptor ligand-binding domain"/>
    <property type="match status" value="1"/>
</dbReference>
<dbReference type="Ensembl" id="ENSGWIT00000007503.1">
    <property type="protein sequence ID" value="ENSGWIP00000006773.1"/>
    <property type="gene ID" value="ENSGWIG00000003961.1"/>
</dbReference>
<dbReference type="InterPro" id="IPR000536">
    <property type="entry name" value="Nucl_hrmn_rcpt_lig-bd"/>
</dbReference>
<evidence type="ECO:0000256" key="5">
    <source>
        <dbReference type="ARBA" id="ARBA00023125"/>
    </source>
</evidence>
<reference evidence="12" key="3">
    <citation type="submission" date="2025-09" db="UniProtKB">
        <authorList>
            <consortium name="Ensembl"/>
        </authorList>
    </citation>
    <scope>IDENTIFICATION</scope>
</reference>
<dbReference type="PANTHER" id="PTHR24085:SF0">
    <property type="entry name" value="NUCLEAR RECEPTOR SUBFAMILY 4 GROUP A MEMBER 2"/>
    <property type="match status" value="1"/>
</dbReference>
<dbReference type="Gene3D" id="3.30.50.10">
    <property type="entry name" value="Erythroid Transcription Factor GATA-1, subunit A"/>
    <property type="match status" value="1"/>
</dbReference>
<dbReference type="CDD" id="cd06969">
    <property type="entry name" value="NR_DBD_NGFI-B"/>
    <property type="match status" value="1"/>
</dbReference>
<dbReference type="PRINTS" id="PR00398">
    <property type="entry name" value="STRDHORMONER"/>
</dbReference>
<evidence type="ECO:0000256" key="7">
    <source>
        <dbReference type="ARBA" id="ARBA00023170"/>
    </source>
</evidence>
<keyword evidence="13" id="KW-1185">Reference proteome</keyword>
<feature type="domain" description="Nuclear receptor" evidence="10">
    <location>
        <begin position="139"/>
        <end position="214"/>
    </location>
</feature>
<evidence type="ECO:0000256" key="8">
    <source>
        <dbReference type="ARBA" id="ARBA00023242"/>
    </source>
</evidence>
<keyword evidence="7 9" id="KW-0675">Receptor</keyword>
<evidence type="ECO:0000256" key="4">
    <source>
        <dbReference type="ARBA" id="ARBA00023015"/>
    </source>
</evidence>
<protein>
    <submittedName>
        <fullName evidence="12">Nuclear receptor subfamily 4 group A member 2-like</fullName>
    </submittedName>
</protein>
<dbReference type="GO" id="GO:0005667">
    <property type="term" value="C:transcription regulator complex"/>
    <property type="evidence" value="ECO:0007669"/>
    <property type="project" value="TreeGrafter"/>
</dbReference>
<dbReference type="InterPro" id="IPR013088">
    <property type="entry name" value="Znf_NHR/GATA"/>
</dbReference>